<gene>
    <name evidence="2" type="ORF">QRD43_13700</name>
</gene>
<evidence type="ECO:0000313" key="2">
    <source>
        <dbReference type="EMBL" id="MDL5032965.1"/>
    </source>
</evidence>
<organism evidence="2 3">
    <name type="scientific">Roseateles subflavus</name>
    <dbReference type="NCBI Taxonomy" id="3053353"/>
    <lineage>
        <taxon>Bacteria</taxon>
        <taxon>Pseudomonadati</taxon>
        <taxon>Pseudomonadota</taxon>
        <taxon>Betaproteobacteria</taxon>
        <taxon>Burkholderiales</taxon>
        <taxon>Sphaerotilaceae</taxon>
        <taxon>Roseateles</taxon>
    </lineage>
</organism>
<dbReference type="PANTHER" id="PTHR40743">
    <property type="entry name" value="NUCLEOTIDE-DIPHOSPHO-SUGAR TRANSFERASE CONTAINING PROTEIN"/>
    <property type="match status" value="1"/>
</dbReference>
<evidence type="ECO:0000313" key="3">
    <source>
        <dbReference type="Proteomes" id="UP001238603"/>
    </source>
</evidence>
<dbReference type="RefSeq" id="WP_285983027.1">
    <property type="nucleotide sequence ID" value="NZ_JASVDS010000003.1"/>
</dbReference>
<dbReference type="Gene3D" id="3.40.50.11350">
    <property type="match status" value="1"/>
</dbReference>
<feature type="region of interest" description="Disordered" evidence="1">
    <location>
        <begin position="309"/>
        <end position="328"/>
    </location>
</feature>
<evidence type="ECO:0000256" key="1">
    <source>
        <dbReference type="SAM" id="MobiDB-lite"/>
    </source>
</evidence>
<name>A0ABT7LLD8_9BURK</name>
<dbReference type="Proteomes" id="UP001238603">
    <property type="component" value="Unassembled WGS sequence"/>
</dbReference>
<sequence>MAAPALYLKPVSGLANRLRTIASARVEARRLGRPLQVLWERDAALNCDYQDLLLPPEDFRVHDYCRGVPDRLLPAVRALWPTSRRQAGSAPHAWLRRCLAPQLPARQQWISEDLAARFPPFPPSTDYPQHEAATQRAIAEALAPADPASAMFVSSCWKIGEAGADYGFVRPVPAIAQAVAAQRATLAGCIGVHIRQGDHAEAIAHSPVSAFLEAMQARLAKAPGTRFFVATDSLAAWQHLEAALGERVLRYAHSNADRNSVAGIQSALAELLMLSLTTEIWGSHMSSFSYVPGEIGGLTVRAIRTGATAGRPPGDAGLGSPAGGSAAS</sequence>
<protein>
    <recommendedName>
        <fullName evidence="4">Nodulation protein B</fullName>
    </recommendedName>
</protein>
<reference evidence="2 3" key="1">
    <citation type="submission" date="2023-06" db="EMBL/GenBank/DDBJ databases">
        <title>Pelomonas sp. APW6 16S ribosomal RNA gene genome sequencing and assembly.</title>
        <authorList>
            <person name="Woo H."/>
        </authorList>
    </citation>
    <scope>NUCLEOTIDE SEQUENCE [LARGE SCALE GENOMIC DNA]</scope>
    <source>
        <strain evidence="2 3">APW6</strain>
    </source>
</reference>
<comment type="caution">
    <text evidence="2">The sequence shown here is derived from an EMBL/GenBank/DDBJ whole genome shotgun (WGS) entry which is preliminary data.</text>
</comment>
<accession>A0ABT7LLD8</accession>
<keyword evidence="3" id="KW-1185">Reference proteome</keyword>
<dbReference type="EMBL" id="JASVDS010000003">
    <property type="protein sequence ID" value="MDL5032965.1"/>
    <property type="molecule type" value="Genomic_DNA"/>
</dbReference>
<dbReference type="PANTHER" id="PTHR40743:SF1">
    <property type="entry name" value="POSSIBLE GLYCOSYLTRANSFERASE"/>
    <property type="match status" value="1"/>
</dbReference>
<evidence type="ECO:0008006" key="4">
    <source>
        <dbReference type="Google" id="ProtNLM"/>
    </source>
</evidence>
<proteinExistence type="predicted"/>